<dbReference type="OrthoDB" id="89232at2157"/>
<evidence type="ECO:0000313" key="1">
    <source>
        <dbReference type="EMBL" id="AGK61215.1"/>
    </source>
</evidence>
<sequence length="282" mass="32730">MEKVCFDSETLLDDVEFSKKLLSKDGLSRADMVFALRNLLRLKYYPVAVKYFYSEEEVEEFRKNKYKIGIHPFTFCHFSAVSRQRGEIVFSRRENLGCSNARYLFGWKDFDENEIKSHKKYTRDLEQAERFVKTKPRLPEGLKALATAPLHKAPFEPDLIHIICDVLQSYHLYNDYASAMDVHPIQPNFMMNSAVCGGAVWTYVNKRINIVPMCSGSYTAGKTEQGEINVFIPWEHFEPTVRRLLERTVRDGGPSFPRTGETYPGFDLCKLCNFLIFKEPKC</sequence>
<dbReference type="EMBL" id="CP005290">
    <property type="protein sequence ID" value="AGK61215.1"/>
    <property type="molecule type" value="Genomic_DNA"/>
</dbReference>
<proteinExistence type="predicted"/>
<dbReference type="RefSeq" id="WP_015590813.1">
    <property type="nucleotide sequence ID" value="NC_021169.1"/>
</dbReference>
<name>N0BLT8_9EURY</name>
<dbReference type="PANTHER" id="PTHR37954">
    <property type="entry name" value="BLL4979 PROTEIN"/>
    <property type="match status" value="1"/>
</dbReference>
<dbReference type="eggNOG" id="arCOG02289">
    <property type="taxonomic scope" value="Archaea"/>
</dbReference>
<dbReference type="Proteomes" id="UP000013307">
    <property type="component" value="Chromosome"/>
</dbReference>
<reference evidence="1 2" key="1">
    <citation type="journal article" date="2013" name="Genome Announc.">
        <title>Complete Genome Sequence of the Thermophilic and Facultatively Chemolithoautotrophic Sulfate Reducer Archaeoglobus sulfaticallidus Strain PM70-1T.</title>
        <authorList>
            <person name="Stokke R."/>
            <person name="Hocking W.P."/>
            <person name="Steinsbu B.O."/>
            <person name="Steen I.H."/>
        </authorList>
    </citation>
    <scope>NUCLEOTIDE SEQUENCE [LARGE SCALE GENOMIC DNA]</scope>
    <source>
        <strain evidence="1">PM70-1</strain>
    </source>
</reference>
<accession>N0BLT8</accession>
<evidence type="ECO:0000313" key="2">
    <source>
        <dbReference type="Proteomes" id="UP000013307"/>
    </source>
</evidence>
<keyword evidence="2" id="KW-1185">Reference proteome</keyword>
<dbReference type="KEGG" id="ast:Asulf_01217"/>
<dbReference type="Pfam" id="PF02596">
    <property type="entry name" value="DUF169"/>
    <property type="match status" value="1"/>
</dbReference>
<dbReference type="STRING" id="387631.Asulf_01217"/>
<dbReference type="PANTHER" id="PTHR37954:SF3">
    <property type="entry name" value="DUF169 DOMAIN-CONTAINING PROTEIN"/>
    <property type="match status" value="1"/>
</dbReference>
<dbReference type="InterPro" id="IPR003748">
    <property type="entry name" value="DUF169"/>
</dbReference>
<protein>
    <submittedName>
        <fullName evidence="1">Uncharacterized protein conserved in archaea</fullName>
    </submittedName>
</protein>
<organism evidence="1 2">
    <name type="scientific">Archaeoglobus sulfaticallidus PM70-1</name>
    <dbReference type="NCBI Taxonomy" id="387631"/>
    <lineage>
        <taxon>Archaea</taxon>
        <taxon>Methanobacteriati</taxon>
        <taxon>Methanobacteriota</taxon>
        <taxon>Archaeoglobi</taxon>
        <taxon>Archaeoglobales</taxon>
        <taxon>Archaeoglobaceae</taxon>
        <taxon>Archaeoglobus</taxon>
    </lineage>
</organism>
<dbReference type="GeneID" id="15392858"/>
<dbReference type="HOGENOM" id="CLU_1072516_0_0_2"/>
<gene>
    <name evidence="1" type="ORF">Asulf_01217</name>
</gene>
<dbReference type="AlphaFoldDB" id="N0BLT8"/>